<dbReference type="InterPro" id="IPR013783">
    <property type="entry name" value="Ig-like_fold"/>
</dbReference>
<accession>A0A364Y069</accession>
<gene>
    <name evidence="2" type="ORF">DQQ10_19785</name>
</gene>
<evidence type="ECO:0000313" key="2">
    <source>
        <dbReference type="EMBL" id="RAV99459.1"/>
    </source>
</evidence>
<organism evidence="2 3">
    <name type="scientific">Pseudochryseolinea flava</name>
    <dbReference type="NCBI Taxonomy" id="2059302"/>
    <lineage>
        <taxon>Bacteria</taxon>
        <taxon>Pseudomonadati</taxon>
        <taxon>Bacteroidota</taxon>
        <taxon>Cytophagia</taxon>
        <taxon>Cytophagales</taxon>
        <taxon>Fulvivirgaceae</taxon>
        <taxon>Pseudochryseolinea</taxon>
    </lineage>
</organism>
<feature type="signal peptide" evidence="1">
    <location>
        <begin position="1"/>
        <end position="19"/>
    </location>
</feature>
<dbReference type="AlphaFoldDB" id="A0A364Y069"/>
<dbReference type="Gene3D" id="2.60.40.10">
    <property type="entry name" value="Immunoglobulins"/>
    <property type="match status" value="1"/>
</dbReference>
<name>A0A364Y069_9BACT</name>
<dbReference type="InterPro" id="IPR017853">
    <property type="entry name" value="GH"/>
</dbReference>
<evidence type="ECO:0000256" key="1">
    <source>
        <dbReference type="SAM" id="SignalP"/>
    </source>
</evidence>
<reference evidence="2 3" key="1">
    <citation type="submission" date="2018-06" db="EMBL/GenBank/DDBJ databases">
        <title>Chryseolinea flavus sp. nov., a member of the phylum Bacteroidetes isolated from soil.</title>
        <authorList>
            <person name="Li Y."/>
            <person name="Wang J."/>
        </authorList>
    </citation>
    <scope>NUCLEOTIDE SEQUENCE [LARGE SCALE GENOMIC DNA]</scope>
    <source>
        <strain evidence="2 3">SDU1-6</strain>
    </source>
</reference>
<dbReference type="OrthoDB" id="9802444at2"/>
<keyword evidence="2" id="KW-0378">Hydrolase</keyword>
<dbReference type="Proteomes" id="UP000251889">
    <property type="component" value="Unassembled WGS sequence"/>
</dbReference>
<dbReference type="GO" id="GO:0005576">
    <property type="term" value="C:extracellular region"/>
    <property type="evidence" value="ECO:0007669"/>
    <property type="project" value="UniProtKB-SubCell"/>
</dbReference>
<protein>
    <submittedName>
        <fullName evidence="2">Glycoside hydrolase</fullName>
    </submittedName>
</protein>
<proteinExistence type="predicted"/>
<dbReference type="RefSeq" id="WP_112748648.1">
    <property type="nucleotide sequence ID" value="NZ_QMFY01000011.1"/>
</dbReference>
<dbReference type="InterPro" id="IPR045053">
    <property type="entry name" value="MAN-like"/>
</dbReference>
<dbReference type="EMBL" id="QMFY01000011">
    <property type="protein sequence ID" value="RAV99459.1"/>
    <property type="molecule type" value="Genomic_DNA"/>
</dbReference>
<dbReference type="GO" id="GO:0016985">
    <property type="term" value="F:mannan endo-1,4-beta-mannosidase activity"/>
    <property type="evidence" value="ECO:0007669"/>
    <property type="project" value="TreeGrafter"/>
</dbReference>
<keyword evidence="1" id="KW-0732">Signal</keyword>
<dbReference type="PANTHER" id="PTHR31451">
    <property type="match status" value="1"/>
</dbReference>
<dbReference type="SUPFAM" id="SSF51445">
    <property type="entry name" value="(Trans)glycosidases"/>
    <property type="match status" value="1"/>
</dbReference>
<dbReference type="Gene3D" id="3.20.20.80">
    <property type="entry name" value="Glycosidases"/>
    <property type="match status" value="1"/>
</dbReference>
<evidence type="ECO:0000313" key="3">
    <source>
        <dbReference type="Proteomes" id="UP000251889"/>
    </source>
</evidence>
<dbReference type="PANTHER" id="PTHR31451:SF39">
    <property type="entry name" value="MANNAN ENDO-1,4-BETA-MANNOSIDASE 1"/>
    <property type="match status" value="1"/>
</dbReference>
<feature type="chain" id="PRO_5016800639" evidence="1">
    <location>
        <begin position="20"/>
        <end position="570"/>
    </location>
</feature>
<keyword evidence="3" id="KW-1185">Reference proteome</keyword>
<comment type="caution">
    <text evidence="2">The sequence shown here is derived from an EMBL/GenBank/DDBJ whole genome shotgun (WGS) entry which is preliminary data.</text>
</comment>
<sequence length="570" mass="65422">MKNIIVSAFLLVMTSAAFGQGISKVSQKSKNITQYEKGEFEVIVDGLFKNPFDLREIVIDMEISTPSGKTLVLPTYFDSERNGQSLFKANFSPQESGNYQCHFVVRSGVKKDSKSKILKFTAVASKGNGFLHIGDYWTLKFDSGKPFRGIGENVGWESRTFEDKKWTYDYLLPTLSSNGANFFRTWMCVWNMPLIWKKVVNTNRYQHSNEYFHQGGVKRMDELVALCDSLDLYMMLAFDWHGALIADGEWKDHPYNIVNGGPAKNPTEFFTHAECKAMYKNKLRYIVARWGYSKNIAAWEFFNEVDNAAFTATPQDSIRIPLQAITQWHDEMSTYLKSIDPYQHIVTTSISHRDIDGMNDLKNIDLNQKHIYNKTHLLAPTILAYTKRHEKPYVIGEFGYDWNWDNVTHERGEGFDYDYKRGLWYGLMTPTPILPMTWWWEFFDERNMTPYFKGVSEINNAMLAAGNGKFESIETKNTNVETFAVKCGNTFFVYLLNSTGETINATAGLLVEGQGNFSVKRFDPLTTENTLLSRLKGDKDGITIPEILLDKHQEVVLIITGEEQKAKLDR</sequence>